<proteinExistence type="predicted"/>
<accession>A0A9R1C733</accession>
<dbReference type="AlphaFoldDB" id="A0A9R1C733"/>
<protein>
    <submittedName>
        <fullName evidence="1">Uncharacterized protein</fullName>
    </submittedName>
</protein>
<gene>
    <name evidence="1" type="ORF">PRLR5076_00660</name>
</gene>
<comment type="caution">
    <text evidence="1">The sequence shown here is derived from an EMBL/GenBank/DDBJ whole genome shotgun (WGS) entry which is preliminary data.</text>
</comment>
<dbReference type="EMBL" id="BPUB01000001">
    <property type="protein sequence ID" value="GJG57215.1"/>
    <property type="molecule type" value="Genomic_DNA"/>
</dbReference>
<organism evidence="1 2">
    <name type="scientific">Prevotella lacticifex</name>
    <dbReference type="NCBI Taxonomy" id="2854755"/>
    <lineage>
        <taxon>Bacteria</taxon>
        <taxon>Pseudomonadati</taxon>
        <taxon>Bacteroidota</taxon>
        <taxon>Bacteroidia</taxon>
        <taxon>Bacteroidales</taxon>
        <taxon>Prevotellaceae</taxon>
        <taxon>Prevotella</taxon>
    </lineage>
</organism>
<evidence type="ECO:0000313" key="1">
    <source>
        <dbReference type="EMBL" id="GJG57215.1"/>
    </source>
</evidence>
<name>A0A9R1C733_9BACT</name>
<keyword evidence="2" id="KW-1185">Reference proteome</keyword>
<dbReference type="Proteomes" id="UP000825483">
    <property type="component" value="Unassembled WGS sequence"/>
</dbReference>
<evidence type="ECO:0000313" key="2">
    <source>
        <dbReference type="Proteomes" id="UP000825483"/>
    </source>
</evidence>
<reference evidence="1" key="1">
    <citation type="journal article" date="2022" name="Int. J. Syst. Evol. Microbiol.">
        <title>Prevotella lacticifex sp. nov., isolated from the rumen of cows.</title>
        <authorList>
            <person name="Shinkai T."/>
            <person name="Ikeyama N."/>
            <person name="Kumagai M."/>
            <person name="Ohmori H."/>
            <person name="Sakamoto M."/>
            <person name="Ohkuma M."/>
            <person name="Mitsumori M."/>
        </authorList>
    </citation>
    <scope>NUCLEOTIDE SEQUENCE</scope>
    <source>
        <strain evidence="1">R5076</strain>
    </source>
</reference>
<sequence>MLNSKCHMKKNHKYTTKSSTAGLRHCLPNFKTGLESMTILRLDNPFKKYMRSNDITDMREDWMAIGGDLKRAMREYSKM</sequence>